<accession>A0A0D0VL01</accession>
<protein>
    <submittedName>
        <fullName evidence="2">Uncharacterized protein</fullName>
    </submittedName>
</protein>
<gene>
    <name evidence="2" type="ORF">I312_03413</name>
</gene>
<feature type="region of interest" description="Disordered" evidence="1">
    <location>
        <begin position="102"/>
        <end position="138"/>
    </location>
</feature>
<feature type="region of interest" description="Disordered" evidence="1">
    <location>
        <begin position="38"/>
        <end position="79"/>
    </location>
</feature>
<evidence type="ECO:0000256" key="1">
    <source>
        <dbReference type="SAM" id="MobiDB-lite"/>
    </source>
</evidence>
<dbReference type="AlphaFoldDB" id="A0A0D0VL01"/>
<feature type="compositionally biased region" description="Polar residues" evidence="1">
    <location>
        <begin position="125"/>
        <end position="138"/>
    </location>
</feature>
<name>A0A0D0VL01_CRYGA</name>
<proteinExistence type="predicted"/>
<reference evidence="2" key="1">
    <citation type="submission" date="2015-01" db="EMBL/GenBank/DDBJ databases">
        <title>The Genome Sequence of Cryptococcus gattii CA1280.</title>
        <authorList>
            <consortium name="The Broad Institute Genomics Platform"/>
            <person name="Cuomo C."/>
            <person name="Litvintseva A."/>
            <person name="Chen Y."/>
            <person name="Heitman J."/>
            <person name="Sun S."/>
            <person name="Springer D."/>
            <person name="Dromer F."/>
            <person name="Young S."/>
            <person name="Zeng Q."/>
            <person name="Gargeya S."/>
            <person name="Abouelleil A."/>
            <person name="Alvarado L."/>
            <person name="Chapman S.B."/>
            <person name="Gainer-Dewar J."/>
            <person name="Goldberg J."/>
            <person name="Griggs A."/>
            <person name="Gujja S."/>
            <person name="Hansen M."/>
            <person name="Howarth C."/>
            <person name="Imamovic A."/>
            <person name="Larimer J."/>
            <person name="Murphy C."/>
            <person name="Naylor J."/>
            <person name="Pearson M."/>
            <person name="Priest M."/>
            <person name="Roberts A."/>
            <person name="Saif S."/>
            <person name="Shea T."/>
            <person name="Sykes S."/>
            <person name="Wortman J."/>
            <person name="Nusbaum C."/>
            <person name="Birren B."/>
        </authorList>
    </citation>
    <scope>NUCLEOTIDE SEQUENCE [LARGE SCALE GENOMIC DNA]</scope>
    <source>
        <strain evidence="2">CA1280</strain>
    </source>
</reference>
<dbReference type="EMBL" id="KN847981">
    <property type="protein sequence ID" value="KIR47089.1"/>
    <property type="molecule type" value="Genomic_DNA"/>
</dbReference>
<sequence>MHCTDCRTMECLDSKSGSLSRLPSLSQNIKSSFWARLNSVSSPSPASTSSSPTSSSSSSALPPLYSSNSDSSSPGSTSVSSNLLLMAVCTEVIGVKRLRFNIGSPRSSDHTSQSSQTTYTPSPRAYTSSRHGTNRQMNTVFSLVPEV</sequence>
<evidence type="ECO:0000313" key="2">
    <source>
        <dbReference type="EMBL" id="KIR47089.1"/>
    </source>
</evidence>
<feature type="compositionally biased region" description="Low complexity" evidence="1">
    <location>
        <begin position="104"/>
        <end position="123"/>
    </location>
</feature>
<dbReference type="HOGENOM" id="CLU_1767975_0_0_1"/>
<organism evidence="2">
    <name type="scientific">Cryptococcus bacillisporus CA1280</name>
    <dbReference type="NCBI Taxonomy" id="1296109"/>
    <lineage>
        <taxon>Eukaryota</taxon>
        <taxon>Fungi</taxon>
        <taxon>Dikarya</taxon>
        <taxon>Basidiomycota</taxon>
        <taxon>Agaricomycotina</taxon>
        <taxon>Tremellomycetes</taxon>
        <taxon>Tremellales</taxon>
        <taxon>Cryptococcaceae</taxon>
        <taxon>Cryptococcus</taxon>
        <taxon>Cryptococcus gattii species complex</taxon>
    </lineage>
</organism>